<dbReference type="KEGG" id="vg:14016375"/>
<dbReference type="RefSeq" id="YP_007010108.1">
    <property type="nucleotide sequence ID" value="NC_019538.1"/>
</dbReference>
<evidence type="ECO:0000313" key="1">
    <source>
        <dbReference type="EMBL" id="AFN39335.1"/>
    </source>
</evidence>
<gene>
    <name evidence="1" type="ORF">CC2_082</name>
</gene>
<dbReference type="Proteomes" id="UP000009016">
    <property type="component" value="Segment"/>
</dbReference>
<reference evidence="1 2" key="1">
    <citation type="journal article" date="2012" name="J. Virol.">
        <title>Complete Genome Sequence of Aeromonas hydrophila Phage CC2.</title>
        <authorList>
            <person name="Shen C.J."/>
            <person name="Liu Y.J."/>
            <person name="Lu C.P."/>
        </authorList>
    </citation>
    <scope>NUCLEOTIDE SEQUENCE [LARGE SCALE GENOMIC DNA]</scope>
</reference>
<organism evidence="1 2">
    <name type="scientific">Aeromonas phage CC2</name>
    <dbReference type="NCBI Taxonomy" id="1204516"/>
    <lineage>
        <taxon>Viruses</taxon>
        <taxon>Duplodnaviria</taxon>
        <taxon>Heunggongvirae</taxon>
        <taxon>Uroviricota</taxon>
        <taxon>Caudoviricetes</taxon>
        <taxon>Pantevenvirales</taxon>
        <taxon>Straboviridae</taxon>
        <taxon>Emmerichvirinae</taxon>
        <taxon>Ceceduovirus</taxon>
        <taxon>Ceceduovirus cc2</taxon>
    </lineage>
</organism>
<protein>
    <submittedName>
        <fullName evidence="1">Uncharacterized protein</fullName>
    </submittedName>
</protein>
<dbReference type="GeneID" id="14016375"/>
<sequence length="72" mass="8214">MFKSLFCKHDMKVIFEYTSESPAEQIARLTGQLERPKNVEALLAMTQKEQVVIVCCKECGKMKTVKTVFNQG</sequence>
<name>I6WBQ0_9CAUD</name>
<proteinExistence type="predicted"/>
<dbReference type="OrthoDB" id="37933at10239"/>
<dbReference type="EMBL" id="JX123262">
    <property type="protein sequence ID" value="AFN39335.1"/>
    <property type="molecule type" value="Genomic_DNA"/>
</dbReference>
<evidence type="ECO:0000313" key="2">
    <source>
        <dbReference type="Proteomes" id="UP000009016"/>
    </source>
</evidence>
<accession>I6WBQ0</accession>
<keyword evidence="2" id="KW-1185">Reference proteome</keyword>